<evidence type="ECO:0000256" key="1">
    <source>
        <dbReference type="SAM" id="MobiDB-lite"/>
    </source>
</evidence>
<organism evidence="2 3">
    <name type="scientific">Mannheimia haemolytica</name>
    <name type="common">Pasteurella haemolytica</name>
    <dbReference type="NCBI Taxonomy" id="75985"/>
    <lineage>
        <taxon>Bacteria</taxon>
        <taxon>Pseudomonadati</taxon>
        <taxon>Pseudomonadota</taxon>
        <taxon>Gammaproteobacteria</taxon>
        <taxon>Pasteurellales</taxon>
        <taxon>Pasteurellaceae</taxon>
        <taxon>Mannheimia</taxon>
    </lineage>
</organism>
<sequence>MGQVKICGVPEETIKKLATDFQSKRTMFNGRLGDSTPNDTVNKGIGC</sequence>
<gene>
    <name evidence="2" type="ORF">NCTC10638_02963</name>
</gene>
<accession>A0A378N5U3</accession>
<dbReference type="EMBL" id="UGPN01000002">
    <property type="protein sequence ID" value="STY63791.1"/>
    <property type="molecule type" value="Genomic_DNA"/>
</dbReference>
<dbReference type="Proteomes" id="UP000254802">
    <property type="component" value="Unassembled WGS sequence"/>
</dbReference>
<feature type="region of interest" description="Disordered" evidence="1">
    <location>
        <begin position="28"/>
        <end position="47"/>
    </location>
</feature>
<evidence type="ECO:0000313" key="2">
    <source>
        <dbReference type="EMBL" id="STY63791.1"/>
    </source>
</evidence>
<reference evidence="2 3" key="1">
    <citation type="submission" date="2018-06" db="EMBL/GenBank/DDBJ databases">
        <authorList>
            <consortium name="Pathogen Informatics"/>
            <person name="Doyle S."/>
        </authorList>
    </citation>
    <scope>NUCLEOTIDE SEQUENCE [LARGE SCALE GENOMIC DNA]</scope>
    <source>
        <strain evidence="2 3">NCTC10638</strain>
    </source>
</reference>
<dbReference type="AlphaFoldDB" id="A0A378N5U3"/>
<evidence type="ECO:0000313" key="3">
    <source>
        <dbReference type="Proteomes" id="UP000254802"/>
    </source>
</evidence>
<name>A0A378N5U3_MANHA</name>
<proteinExistence type="predicted"/>
<protein>
    <submittedName>
        <fullName evidence="2">Uncharacterized protein</fullName>
    </submittedName>
</protein>